<dbReference type="InterPro" id="IPR050416">
    <property type="entry name" value="FAD-linked_Oxidoreductase"/>
</dbReference>
<dbReference type="PROSITE" id="PS51387">
    <property type="entry name" value="FAD_PCMH"/>
    <property type="match status" value="1"/>
</dbReference>
<dbReference type="SUPFAM" id="SSF56176">
    <property type="entry name" value="FAD-binding/transporter-associated domain-like"/>
    <property type="match status" value="1"/>
</dbReference>
<dbReference type="Gene3D" id="3.40.462.20">
    <property type="match status" value="1"/>
</dbReference>
<keyword evidence="5" id="KW-0560">Oxidoreductase</keyword>
<dbReference type="Proteomes" id="UP001494902">
    <property type="component" value="Unassembled WGS sequence"/>
</dbReference>
<name>A0ABV1KGR9_9PSEU</name>
<evidence type="ECO:0000256" key="2">
    <source>
        <dbReference type="ARBA" id="ARBA00005466"/>
    </source>
</evidence>
<dbReference type="PANTHER" id="PTHR42973:SF39">
    <property type="entry name" value="FAD-BINDING PCMH-TYPE DOMAIN-CONTAINING PROTEIN"/>
    <property type="match status" value="1"/>
</dbReference>
<evidence type="ECO:0000313" key="7">
    <source>
        <dbReference type="EMBL" id="MEQ3553647.1"/>
    </source>
</evidence>
<evidence type="ECO:0000313" key="8">
    <source>
        <dbReference type="Proteomes" id="UP001494902"/>
    </source>
</evidence>
<evidence type="ECO:0000256" key="3">
    <source>
        <dbReference type="ARBA" id="ARBA00022630"/>
    </source>
</evidence>
<feature type="domain" description="FAD-binding PCMH-type" evidence="6">
    <location>
        <begin position="42"/>
        <end position="208"/>
    </location>
</feature>
<gene>
    <name evidence="7" type="ORF">WIS52_24510</name>
</gene>
<dbReference type="Pfam" id="PF08031">
    <property type="entry name" value="BBE"/>
    <property type="match status" value="1"/>
</dbReference>
<organism evidence="7 8">
    <name type="scientific">Pseudonocardia nematodicida</name>
    <dbReference type="NCBI Taxonomy" id="1206997"/>
    <lineage>
        <taxon>Bacteria</taxon>
        <taxon>Bacillati</taxon>
        <taxon>Actinomycetota</taxon>
        <taxon>Actinomycetes</taxon>
        <taxon>Pseudonocardiales</taxon>
        <taxon>Pseudonocardiaceae</taxon>
        <taxon>Pseudonocardia</taxon>
    </lineage>
</organism>
<reference evidence="7 8" key="1">
    <citation type="submission" date="2024-03" db="EMBL/GenBank/DDBJ databases">
        <title>Draft genome sequence of Pseudonocardia nematodicida JCM 31783.</title>
        <authorList>
            <person name="Butdee W."/>
            <person name="Duangmal K."/>
        </authorList>
    </citation>
    <scope>NUCLEOTIDE SEQUENCE [LARGE SCALE GENOMIC DNA]</scope>
    <source>
        <strain evidence="7 8">JCM 31783</strain>
    </source>
</reference>
<protein>
    <submittedName>
        <fullName evidence="7">FAD-binding protein</fullName>
    </submittedName>
</protein>
<evidence type="ECO:0000259" key="6">
    <source>
        <dbReference type="PROSITE" id="PS51387"/>
    </source>
</evidence>
<keyword evidence="8" id="KW-1185">Reference proteome</keyword>
<comment type="cofactor">
    <cofactor evidence="1">
        <name>FAD</name>
        <dbReference type="ChEBI" id="CHEBI:57692"/>
    </cofactor>
</comment>
<sequence length="452" mass="45695">MTTATTIDELSARLAGALGDDRLHRPGSAGYGEATTLWNGAVTTRPALVVRPHDTAGVAAAVTAARTAGVAVTVRGGGHDWAGRSLRTDGLVIDLGALRGVQVAGDVAVAGGGCRTADVVAAAAPAGRNVATGTAGVVGMAGLSLGGGYGPLLGTAGLAADNILGAEVVLADGRVVSTGDDPELLWALRGGGGNFGVVTSLRIRLHRDRGLTGGMVIFPYAEAATVLERYAALLADPEDGLTSLIEMTVVPEVGPALLAVPVWSGDPAGADAALDRVRGLGTPIMSTVAPTGQQDLLAQFDAAVPAGMGWDIRTRSLAAVTPEVAEVLVRCTDTRPGPGAGIGLRQFHGAAARVGAGDTAFGLRDSHVVVEISAGRGPDEDAGPYREWADEVDAALAPHALPGGYPNFLAATRHEQIEHAYGGNAARLRAAKRTYDPDGVFTATPLPPGDPR</sequence>
<dbReference type="RefSeq" id="WP_349300713.1">
    <property type="nucleotide sequence ID" value="NZ_JBEDNQ010000011.1"/>
</dbReference>
<evidence type="ECO:0000256" key="1">
    <source>
        <dbReference type="ARBA" id="ARBA00001974"/>
    </source>
</evidence>
<dbReference type="InterPro" id="IPR012951">
    <property type="entry name" value="BBE"/>
</dbReference>
<dbReference type="InterPro" id="IPR016167">
    <property type="entry name" value="FAD-bd_PCMH_sub1"/>
</dbReference>
<comment type="caution">
    <text evidence="7">The sequence shown here is derived from an EMBL/GenBank/DDBJ whole genome shotgun (WGS) entry which is preliminary data.</text>
</comment>
<comment type="similarity">
    <text evidence="2">Belongs to the oxygen-dependent FAD-linked oxidoreductase family.</text>
</comment>
<dbReference type="Gene3D" id="3.30.43.10">
    <property type="entry name" value="Uridine Diphospho-n-acetylenolpyruvylglucosamine Reductase, domain 2"/>
    <property type="match status" value="1"/>
</dbReference>
<proteinExistence type="inferred from homology"/>
<dbReference type="PANTHER" id="PTHR42973">
    <property type="entry name" value="BINDING OXIDOREDUCTASE, PUTATIVE (AFU_ORTHOLOGUE AFUA_1G17690)-RELATED"/>
    <property type="match status" value="1"/>
</dbReference>
<keyword evidence="4" id="KW-0274">FAD</keyword>
<dbReference type="InterPro" id="IPR036318">
    <property type="entry name" value="FAD-bd_PCMH-like_sf"/>
</dbReference>
<dbReference type="InterPro" id="IPR006094">
    <property type="entry name" value="Oxid_FAD_bind_N"/>
</dbReference>
<dbReference type="InterPro" id="IPR016166">
    <property type="entry name" value="FAD-bd_PCMH"/>
</dbReference>
<evidence type="ECO:0000256" key="4">
    <source>
        <dbReference type="ARBA" id="ARBA00022827"/>
    </source>
</evidence>
<dbReference type="EMBL" id="JBEDNQ010000011">
    <property type="protein sequence ID" value="MEQ3553647.1"/>
    <property type="molecule type" value="Genomic_DNA"/>
</dbReference>
<accession>A0ABV1KGR9</accession>
<dbReference type="InterPro" id="IPR016169">
    <property type="entry name" value="FAD-bd_PCMH_sub2"/>
</dbReference>
<dbReference type="Gene3D" id="3.30.465.10">
    <property type="match status" value="1"/>
</dbReference>
<keyword evidence="3" id="KW-0285">Flavoprotein</keyword>
<evidence type="ECO:0000256" key="5">
    <source>
        <dbReference type="ARBA" id="ARBA00023002"/>
    </source>
</evidence>
<dbReference type="Pfam" id="PF01565">
    <property type="entry name" value="FAD_binding_4"/>
    <property type="match status" value="1"/>
</dbReference>